<name>A0A423WBG7_CYTCH</name>
<gene>
    <name evidence="2" type="ORF">VSDG_03384</name>
</gene>
<feature type="domain" description="Azaphilone pigments biosynthesis cluster protein L N-terminal" evidence="1">
    <location>
        <begin position="2"/>
        <end position="140"/>
    </location>
</feature>
<proteinExistence type="predicted"/>
<dbReference type="OrthoDB" id="19923at2759"/>
<dbReference type="AlphaFoldDB" id="A0A423WBG7"/>
<evidence type="ECO:0000259" key="1">
    <source>
        <dbReference type="Pfam" id="PF17111"/>
    </source>
</evidence>
<accession>A0A423WBG7</accession>
<keyword evidence="3" id="KW-1185">Reference proteome</keyword>
<dbReference type="Proteomes" id="UP000284375">
    <property type="component" value="Unassembled WGS sequence"/>
</dbReference>
<evidence type="ECO:0000313" key="3">
    <source>
        <dbReference type="Proteomes" id="UP000284375"/>
    </source>
</evidence>
<dbReference type="EMBL" id="LJZO01000008">
    <property type="protein sequence ID" value="ROW00691.1"/>
    <property type="molecule type" value="Genomic_DNA"/>
</dbReference>
<protein>
    <recommendedName>
        <fullName evidence="1">Azaphilone pigments biosynthesis cluster protein L N-terminal domain-containing protein</fullName>
    </recommendedName>
</protein>
<organism evidence="2 3">
    <name type="scientific">Cytospora chrysosperma</name>
    <name type="common">Cytospora canker fungus</name>
    <name type="synonym">Sphaeria chrysosperma</name>
    <dbReference type="NCBI Taxonomy" id="252740"/>
    <lineage>
        <taxon>Eukaryota</taxon>
        <taxon>Fungi</taxon>
        <taxon>Dikarya</taxon>
        <taxon>Ascomycota</taxon>
        <taxon>Pezizomycotina</taxon>
        <taxon>Sordariomycetes</taxon>
        <taxon>Sordariomycetidae</taxon>
        <taxon>Diaporthales</taxon>
        <taxon>Cytosporaceae</taxon>
        <taxon>Cytospora</taxon>
    </lineage>
</organism>
<evidence type="ECO:0000313" key="2">
    <source>
        <dbReference type="EMBL" id="ROW00691.1"/>
    </source>
</evidence>
<dbReference type="Pfam" id="PF17111">
    <property type="entry name" value="PigL_N"/>
    <property type="match status" value="1"/>
</dbReference>
<sequence length="161" mass="18122">MADPFSLATSVFGVATAAFGISKKLHGLVQDFREAPKKFEVLADQIERDATLLKCSVELIQDHEALFKQELKDLIRDINGQFANINGLVGKLLVGPRSRRRDKLKNMINVLWNSKKLEDIMVQLEALRSTLALIVGIAQYAETRASRTRDIIGFREINRSL</sequence>
<dbReference type="InterPro" id="IPR031348">
    <property type="entry name" value="PigL_N"/>
</dbReference>
<reference evidence="2 3" key="1">
    <citation type="submission" date="2015-09" db="EMBL/GenBank/DDBJ databases">
        <title>Host preference determinants of Valsa canker pathogens revealed by comparative genomics.</title>
        <authorList>
            <person name="Yin Z."/>
            <person name="Huang L."/>
        </authorList>
    </citation>
    <scope>NUCLEOTIDE SEQUENCE [LARGE SCALE GENOMIC DNA]</scope>
    <source>
        <strain evidence="2 3">YSFL</strain>
    </source>
</reference>
<comment type="caution">
    <text evidence="2">The sequence shown here is derived from an EMBL/GenBank/DDBJ whole genome shotgun (WGS) entry which is preliminary data.</text>
</comment>